<dbReference type="EMBL" id="MDYQ01000499">
    <property type="protein sequence ID" value="PRP74101.1"/>
    <property type="molecule type" value="Genomic_DNA"/>
</dbReference>
<evidence type="ECO:0000313" key="2">
    <source>
        <dbReference type="Proteomes" id="UP000241769"/>
    </source>
</evidence>
<proteinExistence type="predicted"/>
<name>A0A2P6MQW2_9EUKA</name>
<dbReference type="Proteomes" id="UP000241769">
    <property type="component" value="Unassembled WGS sequence"/>
</dbReference>
<reference evidence="1 2" key="1">
    <citation type="journal article" date="2018" name="Genome Biol. Evol.">
        <title>Multiple Roots of Fruiting Body Formation in Amoebozoa.</title>
        <authorList>
            <person name="Hillmann F."/>
            <person name="Forbes G."/>
            <person name="Novohradska S."/>
            <person name="Ferling I."/>
            <person name="Riege K."/>
            <person name="Groth M."/>
            <person name="Westermann M."/>
            <person name="Marz M."/>
            <person name="Spaller T."/>
            <person name="Winckler T."/>
            <person name="Schaap P."/>
            <person name="Glockner G."/>
        </authorList>
    </citation>
    <scope>NUCLEOTIDE SEQUENCE [LARGE SCALE GENOMIC DNA]</scope>
    <source>
        <strain evidence="1 2">Jena</strain>
    </source>
</reference>
<comment type="caution">
    <text evidence="1">The sequence shown here is derived from an EMBL/GenBank/DDBJ whole genome shotgun (WGS) entry which is preliminary data.</text>
</comment>
<dbReference type="AlphaFoldDB" id="A0A2P6MQW2"/>
<gene>
    <name evidence="1" type="ORF">PROFUN_16413</name>
</gene>
<evidence type="ECO:0000313" key="1">
    <source>
        <dbReference type="EMBL" id="PRP74101.1"/>
    </source>
</evidence>
<accession>A0A2P6MQW2</accession>
<keyword evidence="2" id="KW-1185">Reference proteome</keyword>
<organism evidence="1 2">
    <name type="scientific">Planoprotostelium fungivorum</name>
    <dbReference type="NCBI Taxonomy" id="1890364"/>
    <lineage>
        <taxon>Eukaryota</taxon>
        <taxon>Amoebozoa</taxon>
        <taxon>Evosea</taxon>
        <taxon>Variosea</taxon>
        <taxon>Cavosteliida</taxon>
        <taxon>Cavosteliaceae</taxon>
        <taxon>Planoprotostelium</taxon>
    </lineage>
</organism>
<protein>
    <submittedName>
        <fullName evidence="1">Uncharacterized protein</fullName>
    </submittedName>
</protein>
<dbReference type="InParanoid" id="A0A2P6MQW2"/>
<sequence length="56" mass="5938">MLGDPNNLPLACADSSFFGILESIVVTLSVSGHILCAPLSSYTVNSKLLEMSCKIH</sequence>